<comment type="catalytic activity">
    <reaction evidence="7">
        <text>L-threonyl-[protein] + ATP = O-phospho-L-threonyl-[protein] + ADP + H(+)</text>
        <dbReference type="Rhea" id="RHEA:46608"/>
        <dbReference type="Rhea" id="RHEA-COMP:11060"/>
        <dbReference type="Rhea" id="RHEA-COMP:11605"/>
        <dbReference type="ChEBI" id="CHEBI:15378"/>
        <dbReference type="ChEBI" id="CHEBI:30013"/>
        <dbReference type="ChEBI" id="CHEBI:30616"/>
        <dbReference type="ChEBI" id="CHEBI:61977"/>
        <dbReference type="ChEBI" id="CHEBI:456216"/>
        <dbReference type="EC" id="2.7.11.1"/>
    </reaction>
</comment>
<evidence type="ECO:0000256" key="4">
    <source>
        <dbReference type="ARBA" id="ARBA00022741"/>
    </source>
</evidence>
<feature type="compositionally biased region" description="Low complexity" evidence="9">
    <location>
        <begin position="400"/>
        <end position="417"/>
    </location>
</feature>
<evidence type="ECO:0000256" key="6">
    <source>
        <dbReference type="ARBA" id="ARBA00022840"/>
    </source>
</evidence>
<dbReference type="AlphaFoldDB" id="A0A7W3IR44"/>
<dbReference type="PANTHER" id="PTHR24363">
    <property type="entry name" value="SERINE/THREONINE PROTEIN KINASE"/>
    <property type="match status" value="1"/>
</dbReference>
<dbReference type="PANTHER" id="PTHR24363:SF0">
    <property type="entry name" value="SERINE_THREONINE KINASE LIKE DOMAIN CONTAINING 1"/>
    <property type="match status" value="1"/>
</dbReference>
<evidence type="ECO:0000256" key="10">
    <source>
        <dbReference type="SAM" id="Phobius"/>
    </source>
</evidence>
<dbReference type="PROSITE" id="PS00108">
    <property type="entry name" value="PROTEIN_KINASE_ST"/>
    <property type="match status" value="1"/>
</dbReference>
<evidence type="ECO:0000256" key="3">
    <source>
        <dbReference type="ARBA" id="ARBA00022679"/>
    </source>
</evidence>
<feature type="transmembrane region" description="Helical" evidence="10">
    <location>
        <begin position="750"/>
        <end position="773"/>
    </location>
</feature>
<keyword evidence="10" id="KW-1133">Transmembrane helix</keyword>
<gene>
    <name evidence="12" type="ORF">FHX74_001293</name>
</gene>
<accession>A0A7W3IR44</accession>
<name>A0A7W3IR44_9ACTN</name>
<dbReference type="RefSeq" id="WP_182559272.1">
    <property type="nucleotide sequence ID" value="NZ_JACGWT010000002.1"/>
</dbReference>
<feature type="region of interest" description="Disordered" evidence="9">
    <location>
        <begin position="315"/>
        <end position="363"/>
    </location>
</feature>
<dbReference type="Proteomes" id="UP000523079">
    <property type="component" value="Unassembled WGS sequence"/>
</dbReference>
<evidence type="ECO:0000313" key="12">
    <source>
        <dbReference type="EMBL" id="MBA8793688.1"/>
    </source>
</evidence>
<keyword evidence="10" id="KW-0472">Membrane</keyword>
<dbReference type="SUPFAM" id="SSF56112">
    <property type="entry name" value="Protein kinase-like (PK-like)"/>
    <property type="match status" value="1"/>
</dbReference>
<evidence type="ECO:0000256" key="2">
    <source>
        <dbReference type="ARBA" id="ARBA00022527"/>
    </source>
</evidence>
<keyword evidence="2" id="KW-0723">Serine/threonine-protein kinase</keyword>
<dbReference type="Gene3D" id="1.10.510.10">
    <property type="entry name" value="Transferase(Phosphotransferase) domain 1"/>
    <property type="match status" value="1"/>
</dbReference>
<evidence type="ECO:0000259" key="11">
    <source>
        <dbReference type="PROSITE" id="PS50011"/>
    </source>
</evidence>
<dbReference type="GO" id="GO:0004674">
    <property type="term" value="F:protein serine/threonine kinase activity"/>
    <property type="evidence" value="ECO:0007669"/>
    <property type="project" value="UniProtKB-KW"/>
</dbReference>
<evidence type="ECO:0000256" key="9">
    <source>
        <dbReference type="SAM" id="MobiDB-lite"/>
    </source>
</evidence>
<keyword evidence="5" id="KW-0418">Kinase</keyword>
<dbReference type="InterPro" id="IPR008271">
    <property type="entry name" value="Ser/Thr_kinase_AS"/>
</dbReference>
<dbReference type="SMART" id="SM00220">
    <property type="entry name" value="S_TKc"/>
    <property type="match status" value="1"/>
</dbReference>
<keyword evidence="10" id="KW-0812">Transmembrane</keyword>
<evidence type="ECO:0000256" key="1">
    <source>
        <dbReference type="ARBA" id="ARBA00012513"/>
    </source>
</evidence>
<evidence type="ECO:0000256" key="5">
    <source>
        <dbReference type="ARBA" id="ARBA00022777"/>
    </source>
</evidence>
<comment type="caution">
    <text evidence="12">The sequence shown here is derived from an EMBL/GenBank/DDBJ whole genome shotgun (WGS) entry which is preliminary data.</text>
</comment>
<dbReference type="Pfam" id="PF00069">
    <property type="entry name" value="Pkinase"/>
    <property type="match status" value="1"/>
</dbReference>
<dbReference type="InterPro" id="IPR011009">
    <property type="entry name" value="Kinase-like_dom_sf"/>
</dbReference>
<reference evidence="12 13" key="1">
    <citation type="submission" date="2020-07" db="EMBL/GenBank/DDBJ databases">
        <title>Sequencing the genomes of 1000 actinobacteria strains.</title>
        <authorList>
            <person name="Klenk H.-P."/>
        </authorList>
    </citation>
    <scope>NUCLEOTIDE SEQUENCE [LARGE SCALE GENOMIC DNA]</scope>
    <source>
        <strain evidence="12 13">DSM 100723</strain>
    </source>
</reference>
<keyword evidence="3" id="KW-0808">Transferase</keyword>
<feature type="region of interest" description="Disordered" evidence="9">
    <location>
        <begin position="387"/>
        <end position="427"/>
    </location>
</feature>
<dbReference type="SUPFAM" id="SSF89372">
    <property type="entry name" value="Fucose-specific lectin"/>
    <property type="match status" value="1"/>
</dbReference>
<proteinExistence type="predicted"/>
<evidence type="ECO:0000313" key="13">
    <source>
        <dbReference type="Proteomes" id="UP000523079"/>
    </source>
</evidence>
<dbReference type="PROSITE" id="PS50011">
    <property type="entry name" value="PROTEIN_KINASE_DOM"/>
    <property type="match status" value="1"/>
</dbReference>
<organism evidence="12 13">
    <name type="scientific">Microlunatus kandeliicorticis</name>
    <dbReference type="NCBI Taxonomy" id="1759536"/>
    <lineage>
        <taxon>Bacteria</taxon>
        <taxon>Bacillati</taxon>
        <taxon>Actinomycetota</taxon>
        <taxon>Actinomycetes</taxon>
        <taxon>Propionibacteriales</taxon>
        <taxon>Propionibacteriaceae</taxon>
        <taxon>Microlunatus</taxon>
    </lineage>
</organism>
<sequence length="776" mass="83326">MPADPRPRPRLGGRRACLVAGPDWLVLADGTALWHRPDPLGPAAEDAGWLPLTVPDSAVVALATGPDLDHRRAQLFAVTDDQRLLAWTLRTDRSGPADADEHDDGPASWVAWPPELLDRPVRALARWTARPGDQQLVAAGADGVLLERRQHDWATGTRWEPVGMAPDAIALDAVAGADGCTELYLLTAEGELKVKRQQRDADGSLRWGGVETVDGWAEPAVALTSWTLDDGIQHQAVLLRTGRVHQRWRSRPEDGWSAWWQAPALADDVLTATPAALAGATEPATGDGRHGRQYLATLVGRDTVLVRRWTPEDGWLDWERPLPAPDHARLPETVPEPSPAPRPTPAPVATGPGEPPRAPAGWWEEPAADAAGGTETVTTALAPDPASAVTTALGPREGHPTAGPTADPTADPTGAPAADRDVTSRASVRAESATVLFTGRELQPLRPGDPARIGPFKLTRRVAGGQGGTDKFVARDGRGWCFLKVLRDDAGDEEVTAFRRESTIAQRVTNRHRLTTYVDHRDRDDTLDPDEPAFLALSFVPGRDLDEVVARRPLERDDLLRLAHSLLEALGELRDAGLVHGDLKPSNVIMRDDHYPVLVDFGSAVPADTTVITEAAFGTPGYAPPELERRVVGPATDVYGWGAVLIKAGTGRRPADDLAERTAQIEQLPAELRSPVAAALSDEPANRPELDQLRRELSHSVPSSDEGLIRDRLPLDSAAQQRIPALLAPATPHGLAARAAALTPTHYRRALGVAALAGIVVGVVLGTFLITWLRSL</sequence>
<dbReference type="GO" id="GO:0005524">
    <property type="term" value="F:ATP binding"/>
    <property type="evidence" value="ECO:0007669"/>
    <property type="project" value="UniProtKB-KW"/>
</dbReference>
<keyword evidence="4" id="KW-0547">Nucleotide-binding</keyword>
<feature type="domain" description="Protein kinase" evidence="11">
    <location>
        <begin position="456"/>
        <end position="702"/>
    </location>
</feature>
<evidence type="ECO:0000256" key="8">
    <source>
        <dbReference type="ARBA" id="ARBA00048679"/>
    </source>
</evidence>
<protein>
    <recommendedName>
        <fullName evidence="1">non-specific serine/threonine protein kinase</fullName>
        <ecNumber evidence="1">2.7.11.1</ecNumber>
    </recommendedName>
</protein>
<comment type="catalytic activity">
    <reaction evidence="8">
        <text>L-seryl-[protein] + ATP = O-phospho-L-seryl-[protein] + ADP + H(+)</text>
        <dbReference type="Rhea" id="RHEA:17989"/>
        <dbReference type="Rhea" id="RHEA-COMP:9863"/>
        <dbReference type="Rhea" id="RHEA-COMP:11604"/>
        <dbReference type="ChEBI" id="CHEBI:15378"/>
        <dbReference type="ChEBI" id="CHEBI:29999"/>
        <dbReference type="ChEBI" id="CHEBI:30616"/>
        <dbReference type="ChEBI" id="CHEBI:83421"/>
        <dbReference type="ChEBI" id="CHEBI:456216"/>
        <dbReference type="EC" id="2.7.11.1"/>
    </reaction>
</comment>
<evidence type="ECO:0000256" key="7">
    <source>
        <dbReference type="ARBA" id="ARBA00047899"/>
    </source>
</evidence>
<feature type="compositionally biased region" description="Pro residues" evidence="9">
    <location>
        <begin position="334"/>
        <end position="346"/>
    </location>
</feature>
<dbReference type="InterPro" id="IPR000719">
    <property type="entry name" value="Prot_kinase_dom"/>
</dbReference>
<keyword evidence="6" id="KW-0067">ATP-binding</keyword>
<dbReference type="EC" id="2.7.11.1" evidence="1"/>
<dbReference type="EMBL" id="JACGWT010000002">
    <property type="protein sequence ID" value="MBA8793688.1"/>
    <property type="molecule type" value="Genomic_DNA"/>
</dbReference>
<keyword evidence="13" id="KW-1185">Reference proteome</keyword>